<dbReference type="Proteomes" id="UP001176941">
    <property type="component" value="Chromosome 4"/>
</dbReference>
<accession>A0ABN8ZMY7</accession>
<reference evidence="2" key="1">
    <citation type="submission" date="2023-04" db="EMBL/GenBank/DDBJ databases">
        <authorList>
            <consortium name="ELIXIR-Norway"/>
        </authorList>
    </citation>
    <scope>NUCLEOTIDE SEQUENCE [LARGE SCALE GENOMIC DNA]</scope>
</reference>
<evidence type="ECO:0000313" key="3">
    <source>
        <dbReference type="Proteomes" id="UP001176941"/>
    </source>
</evidence>
<feature type="region of interest" description="Disordered" evidence="1">
    <location>
        <begin position="120"/>
        <end position="153"/>
    </location>
</feature>
<organism evidence="2 3">
    <name type="scientific">Rangifer tarandus platyrhynchus</name>
    <name type="common">Svalbard reindeer</name>
    <dbReference type="NCBI Taxonomy" id="3082113"/>
    <lineage>
        <taxon>Eukaryota</taxon>
        <taxon>Metazoa</taxon>
        <taxon>Chordata</taxon>
        <taxon>Craniata</taxon>
        <taxon>Vertebrata</taxon>
        <taxon>Euteleostomi</taxon>
        <taxon>Mammalia</taxon>
        <taxon>Eutheria</taxon>
        <taxon>Laurasiatheria</taxon>
        <taxon>Artiodactyla</taxon>
        <taxon>Ruminantia</taxon>
        <taxon>Pecora</taxon>
        <taxon>Cervidae</taxon>
        <taxon>Odocoileinae</taxon>
        <taxon>Rangifer</taxon>
    </lineage>
</organism>
<evidence type="ECO:0000256" key="1">
    <source>
        <dbReference type="SAM" id="MobiDB-lite"/>
    </source>
</evidence>
<feature type="region of interest" description="Disordered" evidence="1">
    <location>
        <begin position="1"/>
        <end position="24"/>
    </location>
</feature>
<dbReference type="EMBL" id="OX459940">
    <property type="protein sequence ID" value="CAI9175084.1"/>
    <property type="molecule type" value="Genomic_DNA"/>
</dbReference>
<evidence type="ECO:0000313" key="2">
    <source>
        <dbReference type="EMBL" id="CAI9175084.1"/>
    </source>
</evidence>
<gene>
    <name evidence="2" type="ORF">MRATA1EN1_LOCUS24046</name>
</gene>
<keyword evidence="3" id="KW-1185">Reference proteome</keyword>
<sequence>MAVGAGRRARTTGNAPGWRKRAQEARLAPEGAVYPAAPPPSPVHFHFLPASPAGAAYLTDRLRPSELTSQARTGCCGGKAITPLSKNKTKTDRRRLALLPRTSPRWGWGWIEASEALLGRDSRGQPPSHLPGYQKGQGETAHSAPRPLPPQTPCALSLRICNREHTSRPHDREGQTELYLQIRGRIPGCGRMVEREGSEEVPNS</sequence>
<protein>
    <submittedName>
        <fullName evidence="2">Uncharacterized protein</fullName>
    </submittedName>
</protein>
<proteinExistence type="predicted"/>
<name>A0ABN8ZMY7_RANTA</name>